<dbReference type="EMBL" id="JH992985">
    <property type="protein sequence ID" value="EKX48602.1"/>
    <property type="molecule type" value="Genomic_DNA"/>
</dbReference>
<dbReference type="SUPFAM" id="SSF46565">
    <property type="entry name" value="Chaperone J-domain"/>
    <property type="match status" value="1"/>
</dbReference>
<reference evidence="4 6" key="1">
    <citation type="journal article" date="2012" name="Nature">
        <title>Algal genomes reveal evolutionary mosaicism and the fate of nucleomorphs.</title>
        <authorList>
            <consortium name="DOE Joint Genome Institute"/>
            <person name="Curtis B.A."/>
            <person name="Tanifuji G."/>
            <person name="Burki F."/>
            <person name="Gruber A."/>
            <person name="Irimia M."/>
            <person name="Maruyama S."/>
            <person name="Arias M.C."/>
            <person name="Ball S.G."/>
            <person name="Gile G.H."/>
            <person name="Hirakawa Y."/>
            <person name="Hopkins J.F."/>
            <person name="Kuo A."/>
            <person name="Rensing S.A."/>
            <person name="Schmutz J."/>
            <person name="Symeonidi A."/>
            <person name="Elias M."/>
            <person name="Eveleigh R.J."/>
            <person name="Herman E.K."/>
            <person name="Klute M.J."/>
            <person name="Nakayama T."/>
            <person name="Obornik M."/>
            <person name="Reyes-Prieto A."/>
            <person name="Armbrust E.V."/>
            <person name="Aves S.J."/>
            <person name="Beiko R.G."/>
            <person name="Coutinho P."/>
            <person name="Dacks J.B."/>
            <person name="Durnford D.G."/>
            <person name="Fast N.M."/>
            <person name="Green B.R."/>
            <person name="Grisdale C.J."/>
            <person name="Hempel F."/>
            <person name="Henrissat B."/>
            <person name="Hoppner M.P."/>
            <person name="Ishida K."/>
            <person name="Kim E."/>
            <person name="Koreny L."/>
            <person name="Kroth P.G."/>
            <person name="Liu Y."/>
            <person name="Malik S.B."/>
            <person name="Maier U.G."/>
            <person name="McRose D."/>
            <person name="Mock T."/>
            <person name="Neilson J.A."/>
            <person name="Onodera N.T."/>
            <person name="Poole A.M."/>
            <person name="Pritham E.J."/>
            <person name="Richards T.A."/>
            <person name="Rocap G."/>
            <person name="Roy S.W."/>
            <person name="Sarai C."/>
            <person name="Schaack S."/>
            <person name="Shirato S."/>
            <person name="Slamovits C.H."/>
            <person name="Spencer D.F."/>
            <person name="Suzuki S."/>
            <person name="Worden A.Z."/>
            <person name="Zauner S."/>
            <person name="Barry K."/>
            <person name="Bell C."/>
            <person name="Bharti A.K."/>
            <person name="Crow J.A."/>
            <person name="Grimwood J."/>
            <person name="Kramer R."/>
            <person name="Lindquist E."/>
            <person name="Lucas S."/>
            <person name="Salamov A."/>
            <person name="McFadden G.I."/>
            <person name="Lane C.E."/>
            <person name="Keeling P.J."/>
            <person name="Gray M.W."/>
            <person name="Grigoriev I.V."/>
            <person name="Archibald J.M."/>
        </authorList>
    </citation>
    <scope>NUCLEOTIDE SEQUENCE</scope>
    <source>
        <strain evidence="4 6">CCMP2712</strain>
    </source>
</reference>
<dbReference type="Pfam" id="PF00226">
    <property type="entry name" value="DnaJ"/>
    <property type="match status" value="1"/>
</dbReference>
<dbReference type="KEGG" id="gtt:GUITHDRAFT_105747"/>
<evidence type="ECO:0000313" key="5">
    <source>
        <dbReference type="EnsemblProtists" id="EKX48602"/>
    </source>
</evidence>
<gene>
    <name evidence="4" type="ORF">GUITHDRAFT_105747</name>
</gene>
<dbReference type="PROSITE" id="PS50020">
    <property type="entry name" value="WW_DOMAIN_2"/>
    <property type="match status" value="1"/>
</dbReference>
<feature type="region of interest" description="Disordered" evidence="1">
    <location>
        <begin position="155"/>
        <end position="190"/>
    </location>
</feature>
<reference evidence="5" key="3">
    <citation type="submission" date="2015-06" db="UniProtKB">
        <authorList>
            <consortium name="EnsemblProtists"/>
        </authorList>
    </citation>
    <scope>IDENTIFICATION</scope>
</reference>
<dbReference type="InterPro" id="IPR001202">
    <property type="entry name" value="WW_dom"/>
</dbReference>
<dbReference type="EnsemblProtists" id="EKX48602">
    <property type="protein sequence ID" value="EKX48602"/>
    <property type="gene ID" value="GUITHDRAFT_105747"/>
</dbReference>
<sequence>MKSLNDMDAGSERNERVDAWEQHVSKRFGRKYWFNKAPRQEDENPRKKARTSSDEAKEEMARNQSLDRESTVNEESSWLLPSTELFEQLNHYQKKLRGEGITETNQTGVWKLHFSRSRGQHFWFNKVTGEARWNHPNETFSSPLANSSELLNGTEAEAEQDTEVGIGSLGRAKSSRKTQGSSQGRELERGSRDMAWGFRAEAAWQMRMREVMEAKARAGDAQGCKFEPLSKVFEEALGNLKQESERPEVHLRERARAAMEAFNPIRDAQYGAFIGPELGPTFMRRVSSTAPIAEGAKIYFDSDHKEFEKYKEKAKAIAKLNGGFFHRTKSHQFLTSLSDLETQQVQEPKINWCPKCAKEEKFNKVDEFGHHIDASWADFFERIQSDDFNLEDFWKDEETDFKPFPKPSSDQQMPKPAMHQNEEDVKNLSPVEEVERIMQVLKDKSDIPIHSFTASELCLLLGIKVSKMNDPDLLRKRYRRLVLILHPDKNRHESAKDAFTAVQQGFENLASILMRRK</sequence>
<reference evidence="6" key="2">
    <citation type="submission" date="2012-11" db="EMBL/GenBank/DDBJ databases">
        <authorList>
            <person name="Kuo A."/>
            <person name="Curtis B.A."/>
            <person name="Tanifuji G."/>
            <person name="Burki F."/>
            <person name="Gruber A."/>
            <person name="Irimia M."/>
            <person name="Maruyama S."/>
            <person name="Arias M.C."/>
            <person name="Ball S.G."/>
            <person name="Gile G.H."/>
            <person name="Hirakawa Y."/>
            <person name="Hopkins J.F."/>
            <person name="Rensing S.A."/>
            <person name="Schmutz J."/>
            <person name="Symeonidi A."/>
            <person name="Elias M."/>
            <person name="Eveleigh R.J."/>
            <person name="Herman E.K."/>
            <person name="Klute M.J."/>
            <person name="Nakayama T."/>
            <person name="Obornik M."/>
            <person name="Reyes-Prieto A."/>
            <person name="Armbrust E.V."/>
            <person name="Aves S.J."/>
            <person name="Beiko R.G."/>
            <person name="Coutinho P."/>
            <person name="Dacks J.B."/>
            <person name="Durnford D.G."/>
            <person name="Fast N.M."/>
            <person name="Green B.R."/>
            <person name="Grisdale C."/>
            <person name="Hempe F."/>
            <person name="Henrissat B."/>
            <person name="Hoppner M.P."/>
            <person name="Ishida K.-I."/>
            <person name="Kim E."/>
            <person name="Koreny L."/>
            <person name="Kroth P.G."/>
            <person name="Liu Y."/>
            <person name="Malik S.-B."/>
            <person name="Maier U.G."/>
            <person name="McRose D."/>
            <person name="Mock T."/>
            <person name="Neilson J.A."/>
            <person name="Onodera N.T."/>
            <person name="Poole A.M."/>
            <person name="Pritham E.J."/>
            <person name="Richards T.A."/>
            <person name="Rocap G."/>
            <person name="Roy S.W."/>
            <person name="Sarai C."/>
            <person name="Schaack S."/>
            <person name="Shirato S."/>
            <person name="Slamovits C.H."/>
            <person name="Spencer D.F."/>
            <person name="Suzuki S."/>
            <person name="Worden A.Z."/>
            <person name="Zauner S."/>
            <person name="Barry K."/>
            <person name="Bell C."/>
            <person name="Bharti A.K."/>
            <person name="Crow J.A."/>
            <person name="Grimwood J."/>
            <person name="Kramer R."/>
            <person name="Lindquist E."/>
            <person name="Lucas S."/>
            <person name="Salamov A."/>
            <person name="McFadden G.I."/>
            <person name="Lane C.E."/>
            <person name="Keeling P.J."/>
            <person name="Gray M.W."/>
            <person name="Grigoriev I.V."/>
            <person name="Archibald J.M."/>
        </authorList>
    </citation>
    <scope>NUCLEOTIDE SEQUENCE</scope>
    <source>
        <strain evidence="6">CCMP2712</strain>
    </source>
</reference>
<accession>L1JJU4</accession>
<feature type="domain" description="WW" evidence="2">
    <location>
        <begin position="110"/>
        <end position="138"/>
    </location>
</feature>
<evidence type="ECO:0000313" key="6">
    <source>
        <dbReference type="Proteomes" id="UP000011087"/>
    </source>
</evidence>
<evidence type="ECO:0000313" key="4">
    <source>
        <dbReference type="EMBL" id="EKX48602.1"/>
    </source>
</evidence>
<dbReference type="Proteomes" id="UP000011087">
    <property type="component" value="Unassembled WGS sequence"/>
</dbReference>
<keyword evidence="6" id="KW-1185">Reference proteome</keyword>
<evidence type="ECO:0000256" key="1">
    <source>
        <dbReference type="SAM" id="MobiDB-lite"/>
    </source>
</evidence>
<dbReference type="AlphaFoldDB" id="L1JJU4"/>
<evidence type="ECO:0000259" key="2">
    <source>
        <dbReference type="PROSITE" id="PS50020"/>
    </source>
</evidence>
<feature type="compositionally biased region" description="Basic and acidic residues" evidence="1">
    <location>
        <begin position="10"/>
        <end position="20"/>
    </location>
</feature>
<feature type="region of interest" description="Disordered" evidence="1">
    <location>
        <begin position="34"/>
        <end position="75"/>
    </location>
</feature>
<evidence type="ECO:0008006" key="7">
    <source>
        <dbReference type="Google" id="ProtNLM"/>
    </source>
</evidence>
<dbReference type="GeneID" id="17305114"/>
<dbReference type="InterPro" id="IPR036869">
    <property type="entry name" value="J_dom_sf"/>
</dbReference>
<dbReference type="Gene3D" id="2.20.70.10">
    <property type="match status" value="1"/>
</dbReference>
<dbReference type="InterPro" id="IPR001623">
    <property type="entry name" value="DnaJ_domain"/>
</dbReference>
<dbReference type="PROSITE" id="PS50076">
    <property type="entry name" value="DNAJ_2"/>
    <property type="match status" value="1"/>
</dbReference>
<dbReference type="HOGENOM" id="CLU_527299_0_0_1"/>
<organism evidence="4">
    <name type="scientific">Guillardia theta (strain CCMP2712)</name>
    <name type="common">Cryptophyte</name>
    <dbReference type="NCBI Taxonomy" id="905079"/>
    <lineage>
        <taxon>Eukaryota</taxon>
        <taxon>Cryptophyceae</taxon>
        <taxon>Pyrenomonadales</taxon>
        <taxon>Geminigeraceae</taxon>
        <taxon>Guillardia</taxon>
    </lineage>
</organism>
<dbReference type="CDD" id="cd06257">
    <property type="entry name" value="DnaJ"/>
    <property type="match status" value="1"/>
</dbReference>
<feature type="region of interest" description="Disordered" evidence="1">
    <location>
        <begin position="404"/>
        <end position="423"/>
    </location>
</feature>
<dbReference type="Gene3D" id="1.10.287.110">
    <property type="entry name" value="DnaJ domain"/>
    <property type="match status" value="1"/>
</dbReference>
<name>L1JJU4_GUITC</name>
<protein>
    <recommendedName>
        <fullName evidence="7">J domain-containing protein</fullName>
    </recommendedName>
</protein>
<proteinExistence type="predicted"/>
<dbReference type="OrthoDB" id="10250354at2759"/>
<feature type="region of interest" description="Disordered" evidence="1">
    <location>
        <begin position="1"/>
        <end position="20"/>
    </location>
</feature>
<dbReference type="PaxDb" id="55529-EKX48602"/>
<feature type="compositionally biased region" description="Basic and acidic residues" evidence="1">
    <location>
        <begin position="38"/>
        <end position="71"/>
    </location>
</feature>
<evidence type="ECO:0000259" key="3">
    <source>
        <dbReference type="PROSITE" id="PS50076"/>
    </source>
</evidence>
<dbReference type="RefSeq" id="XP_005835582.1">
    <property type="nucleotide sequence ID" value="XM_005835525.1"/>
</dbReference>
<dbReference type="SMART" id="SM00271">
    <property type="entry name" value="DnaJ"/>
    <property type="match status" value="1"/>
</dbReference>
<feature type="domain" description="J" evidence="3">
    <location>
        <begin position="456"/>
        <end position="517"/>
    </location>
</feature>